<evidence type="ECO:0000256" key="10">
    <source>
        <dbReference type="ARBA" id="ARBA00079637"/>
    </source>
</evidence>
<gene>
    <name evidence="13" type="primary">ispB</name>
    <name evidence="13" type="ORF">GTH32_09695</name>
</gene>
<dbReference type="Proteomes" id="UP000470213">
    <property type="component" value="Unassembled WGS sequence"/>
</dbReference>
<comment type="function">
    <text evidence="7">Supplies octaprenyl diphosphate, the precursor for the side chain of the isoprenoid quinones ubiquinone and menaquinone.</text>
</comment>
<organism evidence="13 14">
    <name type="scientific">Alteromonas profundi</name>
    <dbReference type="NCBI Taxonomy" id="2696062"/>
    <lineage>
        <taxon>Bacteria</taxon>
        <taxon>Pseudomonadati</taxon>
        <taxon>Pseudomonadota</taxon>
        <taxon>Gammaproteobacteria</taxon>
        <taxon>Alteromonadales</taxon>
        <taxon>Alteromonadaceae</taxon>
        <taxon>Alteromonas/Salinimonas group</taxon>
        <taxon>Alteromonas</taxon>
    </lineage>
</organism>
<evidence type="ECO:0000256" key="2">
    <source>
        <dbReference type="ARBA" id="ARBA00006706"/>
    </source>
</evidence>
<evidence type="ECO:0000256" key="7">
    <source>
        <dbReference type="ARBA" id="ARBA00055029"/>
    </source>
</evidence>
<dbReference type="NCBIfam" id="NF008140">
    <property type="entry name" value="PRK10888.1"/>
    <property type="match status" value="1"/>
</dbReference>
<dbReference type="PROSITE" id="PS00444">
    <property type="entry name" value="POLYPRENYL_SYNTHASE_2"/>
    <property type="match status" value="1"/>
</dbReference>
<evidence type="ECO:0000256" key="9">
    <source>
        <dbReference type="ARBA" id="ARBA00072473"/>
    </source>
</evidence>
<dbReference type="Pfam" id="PF00348">
    <property type="entry name" value="polyprenyl_synt"/>
    <property type="match status" value="1"/>
</dbReference>
<evidence type="ECO:0000313" key="14">
    <source>
        <dbReference type="Proteomes" id="UP000470213"/>
    </source>
</evidence>
<sequence length="324" mass="35859">MDINQIRTLSDKDMQAVNQLIQQQVDSEVALINQLGFYIVNSGGKRLRPLLTVLSARAMGIENNDHHTLAAIVEFIHTATLLHDDVVDESTMRRGRETANAIFGNQASVLVGDFLYTRSFQMMVSLKRMRVMEILSEATNQIAEGEVLQLMNCNDASTTEARYFDVIYGKTARLFEAATQLSAVLTDQPAEIEFAMQEYGKHLGTAFQLADDILDYMADSNEMGKNAGDDLAEGKPTLPLLYAMWHAENKDDALLIREAIEQSNGLPHLARIQAIMASTGALAYTRSCANKEVQMAIDSLRAIPDSPYKEALVSLAHISVERTS</sequence>
<dbReference type="AlphaFoldDB" id="A0A7X5LLA7"/>
<evidence type="ECO:0000256" key="6">
    <source>
        <dbReference type="ARBA" id="ARBA00051506"/>
    </source>
</evidence>
<keyword evidence="14" id="KW-1185">Reference proteome</keyword>
<dbReference type="EMBL" id="JAAAWN010000011">
    <property type="protein sequence ID" value="NDV91453.1"/>
    <property type="molecule type" value="Genomic_DNA"/>
</dbReference>
<dbReference type="GO" id="GO:0106350">
    <property type="term" value="F:all-trans-octaprenyl-diphosphate synthase activity"/>
    <property type="evidence" value="ECO:0007669"/>
    <property type="project" value="UniProtKB-EC"/>
</dbReference>
<name>A0A7X5LLA7_9ALTE</name>
<keyword evidence="4" id="KW-0479">Metal-binding</keyword>
<proteinExistence type="inferred from homology"/>
<keyword evidence="3 12" id="KW-0808">Transferase</keyword>
<evidence type="ECO:0000256" key="8">
    <source>
        <dbReference type="ARBA" id="ARBA00066511"/>
    </source>
</evidence>
<evidence type="ECO:0000256" key="4">
    <source>
        <dbReference type="ARBA" id="ARBA00022723"/>
    </source>
</evidence>
<accession>A0A7X5LLA7</accession>
<evidence type="ECO:0000256" key="1">
    <source>
        <dbReference type="ARBA" id="ARBA00001946"/>
    </source>
</evidence>
<comment type="similarity">
    <text evidence="2 12">Belongs to the FPP/GGPP synthase family.</text>
</comment>
<dbReference type="InterPro" id="IPR008949">
    <property type="entry name" value="Isoprenoid_synthase_dom_sf"/>
</dbReference>
<dbReference type="PANTHER" id="PTHR12001">
    <property type="entry name" value="GERANYLGERANYL PYROPHOSPHATE SYNTHASE"/>
    <property type="match status" value="1"/>
</dbReference>
<evidence type="ECO:0000256" key="11">
    <source>
        <dbReference type="ARBA" id="ARBA00083124"/>
    </source>
</evidence>
<evidence type="ECO:0000256" key="3">
    <source>
        <dbReference type="ARBA" id="ARBA00022679"/>
    </source>
</evidence>
<dbReference type="PANTHER" id="PTHR12001:SF69">
    <property type="entry name" value="ALL TRANS-POLYPRENYL-DIPHOSPHATE SYNTHASE PDSS1"/>
    <property type="match status" value="1"/>
</dbReference>
<dbReference type="FunFam" id="1.10.600.10:FF:000002">
    <property type="entry name" value="Octaprenyl diphosphate synthase"/>
    <property type="match status" value="1"/>
</dbReference>
<dbReference type="EC" id="2.5.1.90" evidence="8"/>
<dbReference type="InterPro" id="IPR000092">
    <property type="entry name" value="Polyprenyl_synt"/>
</dbReference>
<comment type="catalytic activity">
    <reaction evidence="6">
        <text>5 isopentenyl diphosphate + (2E,6E)-farnesyl diphosphate = all-trans-octaprenyl diphosphate + 5 diphosphate</text>
        <dbReference type="Rhea" id="RHEA:27798"/>
        <dbReference type="ChEBI" id="CHEBI:33019"/>
        <dbReference type="ChEBI" id="CHEBI:57711"/>
        <dbReference type="ChEBI" id="CHEBI:128769"/>
        <dbReference type="ChEBI" id="CHEBI:175763"/>
        <dbReference type="EC" id="2.5.1.90"/>
    </reaction>
</comment>
<evidence type="ECO:0000256" key="5">
    <source>
        <dbReference type="ARBA" id="ARBA00022842"/>
    </source>
</evidence>
<dbReference type="SFLD" id="SFLDS00005">
    <property type="entry name" value="Isoprenoid_Synthase_Type_I"/>
    <property type="match status" value="1"/>
</dbReference>
<dbReference type="GO" id="GO:0008299">
    <property type="term" value="P:isoprenoid biosynthetic process"/>
    <property type="evidence" value="ECO:0007669"/>
    <property type="project" value="InterPro"/>
</dbReference>
<dbReference type="Gene3D" id="1.10.600.10">
    <property type="entry name" value="Farnesyl Diphosphate Synthase"/>
    <property type="match status" value="1"/>
</dbReference>
<reference evidence="13 14" key="1">
    <citation type="submission" date="2020-01" db="EMBL/GenBank/DDBJ databases">
        <authorList>
            <person name="Chen J."/>
            <person name="Zhu S."/>
            <person name="Yang J."/>
        </authorList>
    </citation>
    <scope>NUCLEOTIDE SEQUENCE [LARGE SCALE GENOMIC DNA]</scope>
    <source>
        <strain evidence="13 14">345S023</strain>
    </source>
</reference>
<dbReference type="CDD" id="cd00685">
    <property type="entry name" value="Trans_IPPS_HT"/>
    <property type="match status" value="1"/>
</dbReference>
<dbReference type="PROSITE" id="PS00723">
    <property type="entry name" value="POLYPRENYL_SYNTHASE_1"/>
    <property type="match status" value="1"/>
</dbReference>
<evidence type="ECO:0000256" key="12">
    <source>
        <dbReference type="RuleBase" id="RU004466"/>
    </source>
</evidence>
<dbReference type="InterPro" id="IPR033749">
    <property type="entry name" value="Polyprenyl_synt_CS"/>
</dbReference>
<keyword evidence="5" id="KW-0460">Magnesium</keyword>
<evidence type="ECO:0000313" key="13">
    <source>
        <dbReference type="EMBL" id="NDV91453.1"/>
    </source>
</evidence>
<comment type="cofactor">
    <cofactor evidence="1">
        <name>Mg(2+)</name>
        <dbReference type="ChEBI" id="CHEBI:18420"/>
    </cofactor>
</comment>
<protein>
    <recommendedName>
        <fullName evidence="9">Octaprenyl diphosphate synthase</fullName>
        <ecNumber evidence="8">2.5.1.90</ecNumber>
    </recommendedName>
    <alternativeName>
        <fullName evidence="11">All-trans-octaprenyl-diphosphate synthase</fullName>
    </alternativeName>
    <alternativeName>
        <fullName evidence="10">Octaprenyl pyrophosphate synthase</fullName>
    </alternativeName>
</protein>
<dbReference type="RefSeq" id="WP_163085180.1">
    <property type="nucleotide sequence ID" value="NZ_JAAAWN010000011.1"/>
</dbReference>
<comment type="caution">
    <text evidence="13">The sequence shown here is derived from an EMBL/GenBank/DDBJ whole genome shotgun (WGS) entry which is preliminary data.</text>
</comment>
<dbReference type="SUPFAM" id="SSF48576">
    <property type="entry name" value="Terpenoid synthases"/>
    <property type="match status" value="1"/>
</dbReference>
<dbReference type="GO" id="GO:0046872">
    <property type="term" value="F:metal ion binding"/>
    <property type="evidence" value="ECO:0007669"/>
    <property type="project" value="UniProtKB-KW"/>
</dbReference>